<dbReference type="Pfam" id="PF04672">
    <property type="entry name" value="Methyltransf_19"/>
    <property type="match status" value="1"/>
</dbReference>
<reference evidence="2 3" key="1">
    <citation type="submission" date="2018-10" db="EMBL/GenBank/DDBJ databases">
        <title>Isolation from cow dung.</title>
        <authorList>
            <person name="Ling L."/>
        </authorList>
    </citation>
    <scope>NUCLEOTIDE SEQUENCE [LARGE SCALE GENOMIC DNA]</scope>
    <source>
        <strain evidence="2 3">NEAU-LL90</strain>
    </source>
</reference>
<keyword evidence="3" id="KW-1185">Reference proteome</keyword>
<evidence type="ECO:0008006" key="4">
    <source>
        <dbReference type="Google" id="ProtNLM"/>
    </source>
</evidence>
<dbReference type="AlphaFoldDB" id="A0A3M2KWH9"/>
<dbReference type="Proteomes" id="UP000279275">
    <property type="component" value="Unassembled WGS sequence"/>
</dbReference>
<gene>
    <name evidence="2" type="ORF">EBN03_29795</name>
</gene>
<organism evidence="2 3">
    <name type="scientific">Nocardia stercoris</name>
    <dbReference type="NCBI Taxonomy" id="2483361"/>
    <lineage>
        <taxon>Bacteria</taxon>
        <taxon>Bacillati</taxon>
        <taxon>Actinomycetota</taxon>
        <taxon>Actinomycetes</taxon>
        <taxon>Mycobacteriales</taxon>
        <taxon>Nocardiaceae</taxon>
        <taxon>Nocardia</taxon>
    </lineage>
</organism>
<evidence type="ECO:0000313" key="2">
    <source>
        <dbReference type="EMBL" id="RMI28603.1"/>
    </source>
</evidence>
<sequence length="292" mass="31547">MGTAQCRHHSRRGSCRRPGVTSAGSPGPDWAADAIDPQIPSPARIYDYFLGGFANFDIDRRIAARLSAILPDAARIARANRALLRRVVRHMLDAGIDQFLDLGSGIPAAGSVHEMAWAVNPLARVAYVDIDPVAVTMSRRQLGADPRATAVRGDLIEIDEILENAQIRGVLDFRRPIAALLIGVLHRVHDDVAAERLGARLYEVMAPGSRFAISQIGRADDGDRGERIQAVNRIVIGKADRLRSPAEIAALLSRFTLVPPGVARVSAWHAEPEQPAPAPPVLDGYVAVGLRE</sequence>
<comment type="caution">
    <text evidence="2">The sequence shown here is derived from an EMBL/GenBank/DDBJ whole genome shotgun (WGS) entry which is preliminary data.</text>
</comment>
<dbReference type="InterPro" id="IPR006764">
    <property type="entry name" value="SAM_dep_MeTrfase_SAV2177_type"/>
</dbReference>
<name>A0A3M2KWH9_9NOCA</name>
<accession>A0A3M2KWH9</accession>
<dbReference type="EMBL" id="RFFH01000020">
    <property type="protein sequence ID" value="RMI28603.1"/>
    <property type="molecule type" value="Genomic_DNA"/>
</dbReference>
<dbReference type="Gene3D" id="3.40.50.150">
    <property type="entry name" value="Vaccinia Virus protein VP39"/>
    <property type="match status" value="1"/>
</dbReference>
<dbReference type="PIRSF" id="PIRSF017393">
    <property type="entry name" value="MTase_SAV2177"/>
    <property type="match status" value="1"/>
</dbReference>
<feature type="region of interest" description="Disordered" evidence="1">
    <location>
        <begin position="1"/>
        <end position="34"/>
    </location>
</feature>
<proteinExistence type="predicted"/>
<dbReference type="SUPFAM" id="SSF53335">
    <property type="entry name" value="S-adenosyl-L-methionine-dependent methyltransferases"/>
    <property type="match status" value="1"/>
</dbReference>
<feature type="compositionally biased region" description="Basic residues" evidence="1">
    <location>
        <begin position="1"/>
        <end position="15"/>
    </location>
</feature>
<protein>
    <recommendedName>
        <fullName evidence="4">SAM-dependent methyltransferase</fullName>
    </recommendedName>
</protein>
<evidence type="ECO:0000256" key="1">
    <source>
        <dbReference type="SAM" id="MobiDB-lite"/>
    </source>
</evidence>
<evidence type="ECO:0000313" key="3">
    <source>
        <dbReference type="Proteomes" id="UP000279275"/>
    </source>
</evidence>
<dbReference type="InterPro" id="IPR029063">
    <property type="entry name" value="SAM-dependent_MTases_sf"/>
</dbReference>